<sequence>MTVIIGAIFTFGAVAYTTTRAAANSAFNHKYGFDADDHYTTTTMASLSNGTPANPSYHDDAGTITEAPRSLRRDMRYEALRQAVNQGSLPESALTDPAYYDPDDDDDDDDNESPANGEEREYTKYSYVLFHIIFFLATQYIAALLTINVGVTDANNGTFVPVGRTYFNSWLKIVSSWTDEDALSFRQGEEAHAERRGYRQGGPGDAAGGRPGRGALYVHACREGPRREPQGPQQEDQRAGAQAGDR</sequence>
<evidence type="ECO:0000256" key="1">
    <source>
        <dbReference type="ARBA" id="ARBA00004141"/>
    </source>
</evidence>
<gene>
    <name evidence="8" type="ORF">PMKS-002291</name>
</gene>
<accession>A0A1Q2YH49</accession>
<comment type="similarity">
    <text evidence="2">Belongs to the TDE1 family.</text>
</comment>
<feature type="compositionally biased region" description="Basic and acidic residues" evidence="6">
    <location>
        <begin position="220"/>
        <end position="229"/>
    </location>
</feature>
<evidence type="ECO:0000256" key="2">
    <source>
        <dbReference type="ARBA" id="ARBA00006665"/>
    </source>
</evidence>
<protein>
    <submittedName>
        <fullName evidence="8">Uncharacterized protein</fullName>
    </submittedName>
</protein>
<keyword evidence="3" id="KW-0812">Transmembrane</keyword>
<feature type="compositionally biased region" description="Acidic residues" evidence="6">
    <location>
        <begin position="101"/>
        <end position="112"/>
    </location>
</feature>
<feature type="signal peptide" evidence="7">
    <location>
        <begin position="1"/>
        <end position="15"/>
    </location>
</feature>
<dbReference type="Pfam" id="PF03348">
    <property type="entry name" value="Serinc"/>
    <property type="match status" value="1"/>
</dbReference>
<feature type="region of interest" description="Disordered" evidence="6">
    <location>
        <begin position="191"/>
        <end position="246"/>
    </location>
</feature>
<dbReference type="GO" id="GO:0016020">
    <property type="term" value="C:membrane"/>
    <property type="evidence" value="ECO:0007669"/>
    <property type="project" value="UniProtKB-SubCell"/>
</dbReference>
<keyword evidence="4" id="KW-1133">Transmembrane helix</keyword>
<evidence type="ECO:0000313" key="9">
    <source>
        <dbReference type="Proteomes" id="UP000186136"/>
    </source>
</evidence>
<evidence type="ECO:0000256" key="5">
    <source>
        <dbReference type="ARBA" id="ARBA00023136"/>
    </source>
</evidence>
<evidence type="ECO:0000256" key="3">
    <source>
        <dbReference type="ARBA" id="ARBA00022692"/>
    </source>
</evidence>
<reference evidence="8 9" key="1">
    <citation type="submission" date="2016-08" db="EMBL/GenBank/DDBJ databases">
        <title>Whole genome shotgun sequence of Pichia membranifaciens KS47-1.</title>
        <authorList>
            <person name="Konishi M."/>
            <person name="Ishida M."/>
            <person name="Arakawa T."/>
            <person name="Kato Y."/>
            <person name="Horiuchi J."/>
        </authorList>
    </citation>
    <scope>NUCLEOTIDE SEQUENCE [LARGE SCALE GENOMIC DNA]</scope>
    <source>
        <strain evidence="8 9">KS47-1</strain>
    </source>
</reference>
<feature type="chain" id="PRO_5013088978" evidence="7">
    <location>
        <begin position="16"/>
        <end position="246"/>
    </location>
</feature>
<name>A0A1Q2YH49_9ASCO</name>
<proteinExistence type="inferred from homology"/>
<keyword evidence="9" id="KW-1185">Reference proteome</keyword>
<feature type="compositionally biased region" description="Gly residues" evidence="6">
    <location>
        <begin position="199"/>
        <end position="212"/>
    </location>
</feature>
<dbReference type="InterPro" id="IPR005016">
    <property type="entry name" value="TDE1/TMS"/>
</dbReference>
<keyword evidence="5" id="KW-0472">Membrane</keyword>
<feature type="region of interest" description="Disordered" evidence="6">
    <location>
        <begin position="91"/>
        <end position="119"/>
    </location>
</feature>
<evidence type="ECO:0000256" key="6">
    <source>
        <dbReference type="SAM" id="MobiDB-lite"/>
    </source>
</evidence>
<comment type="subcellular location">
    <subcellularLocation>
        <location evidence="1">Membrane</location>
        <topology evidence="1">Multi-pass membrane protein</topology>
    </subcellularLocation>
</comment>
<evidence type="ECO:0000256" key="7">
    <source>
        <dbReference type="SAM" id="SignalP"/>
    </source>
</evidence>
<comment type="caution">
    <text evidence="8">The sequence shown here is derived from an EMBL/GenBank/DDBJ whole genome shotgun (WGS) entry which is preliminary data.</text>
</comment>
<organism evidence="8 9">
    <name type="scientific">Pichia membranifaciens</name>
    <dbReference type="NCBI Taxonomy" id="4926"/>
    <lineage>
        <taxon>Eukaryota</taxon>
        <taxon>Fungi</taxon>
        <taxon>Dikarya</taxon>
        <taxon>Ascomycota</taxon>
        <taxon>Saccharomycotina</taxon>
        <taxon>Pichiomycetes</taxon>
        <taxon>Pichiales</taxon>
        <taxon>Pichiaceae</taxon>
        <taxon>Pichia</taxon>
    </lineage>
</organism>
<keyword evidence="7" id="KW-0732">Signal</keyword>
<dbReference type="Proteomes" id="UP000186136">
    <property type="component" value="Unassembled WGS sequence"/>
</dbReference>
<dbReference type="AlphaFoldDB" id="A0A1Q2YH49"/>
<evidence type="ECO:0000313" key="8">
    <source>
        <dbReference type="EMBL" id="GAV28815.1"/>
    </source>
</evidence>
<dbReference type="EMBL" id="BDGI01000088">
    <property type="protein sequence ID" value="GAV28815.1"/>
    <property type="molecule type" value="Genomic_DNA"/>
</dbReference>
<evidence type="ECO:0000256" key="4">
    <source>
        <dbReference type="ARBA" id="ARBA00022989"/>
    </source>
</evidence>
<dbReference type="OrthoDB" id="5963193at2759"/>